<dbReference type="InterPro" id="IPR018166">
    <property type="entry name" value="S-AdoMet_deCO2ase_CS"/>
</dbReference>
<dbReference type="Gene3D" id="3.30.360.50">
    <property type="entry name" value="S-adenosylmethionine decarboxylase"/>
    <property type="match status" value="1"/>
</dbReference>
<dbReference type="GO" id="GO:0008295">
    <property type="term" value="P:spermidine biosynthetic process"/>
    <property type="evidence" value="ECO:0007669"/>
    <property type="project" value="UniProtKB-KW"/>
</dbReference>
<comment type="pathway">
    <text evidence="1">Amine and polyamine biosynthesis; S-adenosylmethioninamine biosynthesis; S-adenosylmethioninamine from S-adenosyl-L-methionine: step 1/1.</text>
</comment>
<evidence type="ECO:0000256" key="2">
    <source>
        <dbReference type="ARBA" id="ARBA00008466"/>
    </source>
</evidence>
<dbReference type="Gene3D" id="3.60.90.10">
    <property type="entry name" value="S-adenosylmethionine decarboxylase"/>
    <property type="match status" value="2"/>
</dbReference>
<dbReference type="GO" id="GO:0006597">
    <property type="term" value="P:spermine biosynthetic process"/>
    <property type="evidence" value="ECO:0007669"/>
    <property type="project" value="TreeGrafter"/>
</dbReference>
<dbReference type="Proteomes" id="UP001165120">
    <property type="component" value="Unassembled WGS sequence"/>
</dbReference>
<evidence type="ECO:0000256" key="4">
    <source>
        <dbReference type="ARBA" id="ARBA00023115"/>
    </source>
</evidence>
<keyword evidence="7" id="KW-1185">Reference proteome</keyword>
<name>A0A9W6T0A2_CANBO</name>
<dbReference type="InterPro" id="IPR016067">
    <property type="entry name" value="S-AdoMet_deCO2ase_core"/>
</dbReference>
<organism evidence="6 7">
    <name type="scientific">Candida boidinii</name>
    <name type="common">Yeast</name>
    <dbReference type="NCBI Taxonomy" id="5477"/>
    <lineage>
        <taxon>Eukaryota</taxon>
        <taxon>Fungi</taxon>
        <taxon>Dikarya</taxon>
        <taxon>Ascomycota</taxon>
        <taxon>Saccharomycotina</taxon>
        <taxon>Pichiomycetes</taxon>
        <taxon>Pichiales</taxon>
        <taxon>Pichiaceae</taxon>
        <taxon>Ogataea</taxon>
        <taxon>Ogataea/Candida clade</taxon>
    </lineage>
</organism>
<comment type="similarity">
    <text evidence="2">Belongs to the eukaryotic AdoMetDC family.</text>
</comment>
<evidence type="ECO:0000313" key="7">
    <source>
        <dbReference type="Proteomes" id="UP001165120"/>
    </source>
</evidence>
<evidence type="ECO:0000256" key="5">
    <source>
        <dbReference type="SAM" id="MobiDB-lite"/>
    </source>
</evidence>
<reference evidence="6" key="1">
    <citation type="submission" date="2023-04" db="EMBL/GenBank/DDBJ databases">
        <title>Candida boidinii NBRC 10035.</title>
        <authorList>
            <person name="Ichikawa N."/>
            <person name="Sato H."/>
            <person name="Tonouchi N."/>
        </authorList>
    </citation>
    <scope>NUCLEOTIDE SEQUENCE</scope>
    <source>
        <strain evidence="6">NBRC 10035</strain>
    </source>
</reference>
<feature type="region of interest" description="Disordered" evidence="5">
    <location>
        <begin position="226"/>
        <end position="266"/>
    </location>
</feature>
<dbReference type="GO" id="GO:0004014">
    <property type="term" value="F:adenosylmethionine decarboxylase activity"/>
    <property type="evidence" value="ECO:0007669"/>
    <property type="project" value="InterPro"/>
</dbReference>
<accession>A0A9W6T0A2</accession>
<evidence type="ECO:0000256" key="1">
    <source>
        <dbReference type="ARBA" id="ARBA00004911"/>
    </source>
</evidence>
<dbReference type="InterPro" id="IPR048283">
    <property type="entry name" value="AdoMetDC-like"/>
</dbReference>
<proteinExistence type="inferred from homology"/>
<dbReference type="EMBL" id="BSXN01000405">
    <property type="protein sequence ID" value="GME68393.1"/>
    <property type="molecule type" value="Genomic_DNA"/>
</dbReference>
<dbReference type="PANTHER" id="PTHR11570:SF0">
    <property type="entry name" value="S-ADENOSYLMETHIONINE DECARBOXYLASE PROENZYME"/>
    <property type="match status" value="1"/>
</dbReference>
<dbReference type="SUPFAM" id="SSF56276">
    <property type="entry name" value="S-adenosylmethionine decarboxylase"/>
    <property type="match status" value="1"/>
</dbReference>
<dbReference type="PANTHER" id="PTHR11570">
    <property type="entry name" value="S-ADENOSYLMETHIONINE DECARBOXYLASE"/>
    <property type="match status" value="1"/>
</dbReference>
<dbReference type="AlphaFoldDB" id="A0A9W6T0A2"/>
<protein>
    <submittedName>
        <fullName evidence="6">Unnamed protein product</fullName>
    </submittedName>
</protein>
<dbReference type="GO" id="GO:0005829">
    <property type="term" value="C:cytosol"/>
    <property type="evidence" value="ECO:0007669"/>
    <property type="project" value="TreeGrafter"/>
</dbReference>
<evidence type="ECO:0000256" key="3">
    <source>
        <dbReference type="ARBA" id="ARBA00023066"/>
    </source>
</evidence>
<keyword evidence="3" id="KW-0745">Spermidine biosynthesis</keyword>
<comment type="caution">
    <text evidence="6">The sequence shown here is derived from an EMBL/GenBank/DDBJ whole genome shotgun (WGS) entry which is preliminary data.</text>
</comment>
<feature type="compositionally biased region" description="Polar residues" evidence="5">
    <location>
        <begin position="254"/>
        <end position="263"/>
    </location>
</feature>
<gene>
    <name evidence="6" type="ORF">Cboi02_000162600</name>
</gene>
<keyword evidence="4" id="KW-0620">Polyamine biosynthesis</keyword>
<dbReference type="PROSITE" id="PS01336">
    <property type="entry name" value="ADOMETDC"/>
    <property type="match status" value="1"/>
</dbReference>
<dbReference type="Pfam" id="PF01536">
    <property type="entry name" value="SAM_decarbox"/>
    <property type="match status" value="1"/>
</dbReference>
<sequence length="471" mass="53964">MVASLITGNINSYSSYNENDVNQNHLNHEEKNNSNETTTDFINHELSVNLDSSNAFEGPEKLLEIWISPTDSVLPIGCPEKGLRAIPLEGIEQLLDLVNCKILSKISTNELDAYLLSESSLFVYTNRLVLKTCGTTATLLCLSKLQELIIDHLSWPNDNVLKNIYRIFYSRRSFMFPDRQTEIHQSWSNELTWLNKYFPSSTSKAYVVGDLSHDHWYLYLNGVNTQQSNKSSPATSSVSSPRSNSNLENGHIRNGTNGHNNYPISPIVSPKDAIPQFLANRIARENYDGFQMDDSLELLMTELDSESASNFQLSKHENEFPSMDPAHEDYGHLLGHKMMQTTGLDSIFDRMDVNSLKHDAFAFTPCGFSSNSIINEKYYYTLHITPEQGWSYASFETNLPNRNQSFLVNNVIEILKPNKFCLVFVRENLSNSENCLDNLIKFDLNNYTRVDKIVYDLKYDYKLLYSYYERN</sequence>
<evidence type="ECO:0000313" key="6">
    <source>
        <dbReference type="EMBL" id="GME68393.1"/>
    </source>
</evidence>
<feature type="compositionally biased region" description="Low complexity" evidence="5">
    <location>
        <begin position="228"/>
        <end position="246"/>
    </location>
</feature>